<accession>A0A6J5SN54</accession>
<dbReference type="EMBL" id="LR797436">
    <property type="protein sequence ID" value="CAB4216005.1"/>
    <property type="molecule type" value="Genomic_DNA"/>
</dbReference>
<protein>
    <submittedName>
        <fullName evidence="6">Uncharacterized protein</fullName>
    </submittedName>
</protein>
<evidence type="ECO:0000256" key="1">
    <source>
        <dbReference type="SAM" id="MobiDB-lite"/>
    </source>
</evidence>
<feature type="compositionally biased region" description="Basic and acidic residues" evidence="1">
    <location>
        <begin position="296"/>
        <end position="313"/>
    </location>
</feature>
<evidence type="ECO:0000313" key="2">
    <source>
        <dbReference type="EMBL" id="CAB4166875.1"/>
    </source>
</evidence>
<reference evidence="6" key="1">
    <citation type="submission" date="2020-05" db="EMBL/GenBank/DDBJ databases">
        <authorList>
            <person name="Chiriac C."/>
            <person name="Salcher M."/>
            <person name="Ghai R."/>
            <person name="Kavagutti S V."/>
        </authorList>
    </citation>
    <scope>NUCLEOTIDE SEQUENCE</scope>
</reference>
<proteinExistence type="predicted"/>
<evidence type="ECO:0000313" key="6">
    <source>
        <dbReference type="EMBL" id="CAB4216005.1"/>
    </source>
</evidence>
<evidence type="ECO:0000313" key="4">
    <source>
        <dbReference type="EMBL" id="CAB4179603.1"/>
    </source>
</evidence>
<dbReference type="EMBL" id="LR796982">
    <property type="protein sequence ID" value="CAB4179603.1"/>
    <property type="molecule type" value="Genomic_DNA"/>
</dbReference>
<organism evidence="6">
    <name type="scientific">uncultured Caudovirales phage</name>
    <dbReference type="NCBI Taxonomy" id="2100421"/>
    <lineage>
        <taxon>Viruses</taxon>
        <taxon>Duplodnaviria</taxon>
        <taxon>Heunggongvirae</taxon>
        <taxon>Uroviricota</taxon>
        <taxon>Caudoviricetes</taxon>
        <taxon>Peduoviridae</taxon>
        <taxon>Maltschvirus</taxon>
        <taxon>Maltschvirus maltsch</taxon>
    </lineage>
</organism>
<feature type="region of interest" description="Disordered" evidence="1">
    <location>
        <begin position="283"/>
        <end position="313"/>
    </location>
</feature>
<evidence type="ECO:0000313" key="5">
    <source>
        <dbReference type="EMBL" id="CAB4203828.1"/>
    </source>
</evidence>
<dbReference type="EMBL" id="LR796892">
    <property type="protein sequence ID" value="CAB4173274.1"/>
    <property type="molecule type" value="Genomic_DNA"/>
</dbReference>
<dbReference type="EMBL" id="LR797339">
    <property type="protein sequence ID" value="CAB4203828.1"/>
    <property type="molecule type" value="Genomic_DNA"/>
</dbReference>
<dbReference type="EMBL" id="LR796797">
    <property type="protein sequence ID" value="CAB4166875.1"/>
    <property type="molecule type" value="Genomic_DNA"/>
</dbReference>
<feature type="compositionally biased region" description="Basic residues" evidence="1">
    <location>
        <begin position="283"/>
        <end position="295"/>
    </location>
</feature>
<name>A0A6J5SN54_9CAUD</name>
<gene>
    <name evidence="4" type="ORF">UFOVP1023_10</name>
    <name evidence="5" type="ORF">UFOVP1383_8</name>
    <name evidence="6" type="ORF">UFOVP1477_40</name>
    <name evidence="2" type="ORF">UFOVP848_33</name>
    <name evidence="3" type="ORF">UFOVP945_32</name>
</gene>
<sequence length="313" mass="35179">MSNRRTNGTYLPDWTAEEDAILRDRFAAGETDASIATSVGTRTARAVTSRRRALGLWRGRASVVLEAPPGWSAGATGANGARVYWTDKRVTQAMRRYAATHPGKLPRSTKEWDTITNGDPFLPVSGRILRQFGALGNAWRAVVSAADFAARVEIGWVRYTEAEDDFIRRNIGAIPMREIAARLGRTEGSVNAHAERKFGLQTMTAREWWSPSEVAGHFRCPINRVRQLIARGILPSTKTTRVQIDPRFLKGVASDYDERTLSLEERELVERIEAALRAPHAWTRKPKPIRRHARAGHNDVITRYREPSERRAS</sequence>
<evidence type="ECO:0000313" key="3">
    <source>
        <dbReference type="EMBL" id="CAB4173274.1"/>
    </source>
</evidence>